<keyword evidence="2" id="KW-1185">Reference proteome</keyword>
<dbReference type="Proteomes" id="UP000295832">
    <property type="component" value="Unassembled WGS sequence"/>
</dbReference>
<comment type="caution">
    <text evidence="1">The sequence shown here is derived from an EMBL/GenBank/DDBJ whole genome shotgun (WGS) entry which is preliminary data.</text>
</comment>
<sequence>MIFHYEARNENILEEGQEESKEVLDSLNLESKERQKLAAKEGSKALLADIKYESRAKIESE</sequence>
<organism evidence="1 2">
    <name type="scientific">Orenia marismortui</name>
    <dbReference type="NCBI Taxonomy" id="46469"/>
    <lineage>
        <taxon>Bacteria</taxon>
        <taxon>Bacillati</taxon>
        <taxon>Bacillota</taxon>
        <taxon>Clostridia</taxon>
        <taxon>Halanaerobiales</taxon>
        <taxon>Halobacteroidaceae</taxon>
        <taxon>Orenia</taxon>
    </lineage>
</organism>
<reference evidence="1 2" key="1">
    <citation type="submission" date="2019-03" db="EMBL/GenBank/DDBJ databases">
        <title>Subsurface microbial communities from deep shales in Ohio and West Virginia, USA.</title>
        <authorList>
            <person name="Wrighton K."/>
        </authorList>
    </citation>
    <scope>NUCLEOTIDE SEQUENCE [LARGE SCALE GENOMIC DNA]</scope>
    <source>
        <strain evidence="1 2">MSL 6dP</strain>
    </source>
</reference>
<gene>
    <name evidence="1" type="ORF">C7959_11154</name>
</gene>
<name>A0A4R8H7W6_9FIRM</name>
<proteinExistence type="predicted"/>
<dbReference type="RefSeq" id="WP_134116489.1">
    <property type="nucleotide sequence ID" value="NZ_SOEG01000011.1"/>
</dbReference>
<dbReference type="STRING" id="926561.GCA_000379025_01283"/>
<accession>A0A4R8H7W6</accession>
<evidence type="ECO:0000313" key="1">
    <source>
        <dbReference type="EMBL" id="TDX51658.1"/>
    </source>
</evidence>
<dbReference type="EMBL" id="SOEG01000011">
    <property type="protein sequence ID" value="TDX51658.1"/>
    <property type="molecule type" value="Genomic_DNA"/>
</dbReference>
<protein>
    <submittedName>
        <fullName evidence="1">Uncharacterized protein</fullName>
    </submittedName>
</protein>
<dbReference type="AlphaFoldDB" id="A0A4R8H7W6"/>
<evidence type="ECO:0000313" key="2">
    <source>
        <dbReference type="Proteomes" id="UP000295832"/>
    </source>
</evidence>